<dbReference type="EMBL" id="JBHTCH010000014">
    <property type="protein sequence ID" value="MFC7361162.1"/>
    <property type="molecule type" value="Genomic_DNA"/>
</dbReference>
<dbReference type="InterPro" id="IPR018247">
    <property type="entry name" value="EF_Hand_1_Ca_BS"/>
</dbReference>
<evidence type="ECO:0000313" key="1">
    <source>
        <dbReference type="EMBL" id="MFC7361162.1"/>
    </source>
</evidence>
<dbReference type="RefSeq" id="WP_255888323.1">
    <property type="nucleotide sequence ID" value="NZ_JAFMZM010000001.1"/>
</dbReference>
<keyword evidence="2" id="KW-1185">Reference proteome</keyword>
<protein>
    <recommendedName>
        <fullName evidence="3">Carboxypeptidase regulatory-like domain-containing protein</fullName>
    </recommendedName>
</protein>
<comment type="caution">
    <text evidence="1">The sequence shown here is derived from an EMBL/GenBank/DDBJ whole genome shotgun (WGS) entry which is preliminary data.</text>
</comment>
<gene>
    <name evidence="1" type="ORF">ACFQO6_12850</name>
</gene>
<dbReference type="SUPFAM" id="SSF49452">
    <property type="entry name" value="Starch-binding domain-like"/>
    <property type="match status" value="1"/>
</dbReference>
<accession>A0ABW2N1H2</accession>
<dbReference type="InterPro" id="IPR013784">
    <property type="entry name" value="Carb-bd-like_fold"/>
</dbReference>
<proteinExistence type="predicted"/>
<evidence type="ECO:0008006" key="3">
    <source>
        <dbReference type="Google" id="ProtNLM"/>
    </source>
</evidence>
<name>A0ABW2N1H2_9ACTN</name>
<sequence length="702" mass="73933">MSPANAAVMVSGSTIDSAGNYVDGYVSVYKIYDEDGDGTVEPFEYDFLPGVSTQGGAFDIPLEDGTYKLEFGPSSNQYASEYYRDKADLTTADLVTVAGAGQVLSPWTIDRLPSVAGVVQTTDGRPVRDAVVRAYDAVSGNYVDQDETETNGVFRIGATAPVKLVFSGSDPASGESLATEWFNDKGSKETADAVTPTPEGANIGAVTLAPGGSISGSVTNEAGAGLYRAEVCVDNNPYHCDFTNTSGAYTIEGVSTGSHTVDFDDPIGEYVGEYYNNVPLTTPASANPVAVAPGQAVTGIDAALAAAPAAAPNGVDVSGTVRDEVGGIGIGYEINVYDTPADVRDRKVVATTFSNRSGQYQFSQLDRIGGETEFKIVVEGDGPREEGDFARREIWSGDKLGYDTAVAITAAPRVLDFVQPVAGGVSGTVTSEAGGVPDNPFAVFHDSDDNFPSYVYDFELNGSYDERSLWAGEYTVQLGAYDHVSEWWKDAVAGEATTITVRPGQMTTGISAALAKDVKAVDRPALEGDAWVGKTISLDKGRWTTEAGSRFTYEWLVGNTVIATGASLKVTKAHLGKKITGRVTNDAGFTQGQAITKSTAKVGYQPKLKAKVSGKKIALVLKAKPLKAKKVKATVVVYEVVGTKANGETKLKKLGKAKVKKGLGTVKLKKALKKGKHKLVFRIAGAGKVGSGDLLKKVKIKR</sequence>
<dbReference type="Gene3D" id="2.60.40.2700">
    <property type="match status" value="1"/>
</dbReference>
<reference evidence="2" key="1">
    <citation type="journal article" date="2019" name="Int. J. Syst. Evol. Microbiol.">
        <title>The Global Catalogue of Microorganisms (GCM) 10K type strain sequencing project: providing services to taxonomists for standard genome sequencing and annotation.</title>
        <authorList>
            <consortium name="The Broad Institute Genomics Platform"/>
            <consortium name="The Broad Institute Genome Sequencing Center for Infectious Disease"/>
            <person name="Wu L."/>
            <person name="Ma J."/>
        </authorList>
    </citation>
    <scope>NUCLEOTIDE SEQUENCE [LARGE SCALE GENOMIC DNA]</scope>
    <source>
        <strain evidence="2">FCH27</strain>
    </source>
</reference>
<dbReference type="PROSITE" id="PS00018">
    <property type="entry name" value="EF_HAND_1"/>
    <property type="match status" value="1"/>
</dbReference>
<dbReference type="Proteomes" id="UP001596524">
    <property type="component" value="Unassembled WGS sequence"/>
</dbReference>
<evidence type="ECO:0000313" key="2">
    <source>
        <dbReference type="Proteomes" id="UP001596524"/>
    </source>
</evidence>
<organism evidence="1 2">
    <name type="scientific">Nocardioides astragali</name>
    <dbReference type="NCBI Taxonomy" id="1776736"/>
    <lineage>
        <taxon>Bacteria</taxon>
        <taxon>Bacillati</taxon>
        <taxon>Actinomycetota</taxon>
        <taxon>Actinomycetes</taxon>
        <taxon>Propionibacteriales</taxon>
        <taxon>Nocardioidaceae</taxon>
        <taxon>Nocardioides</taxon>
    </lineage>
</organism>